<reference evidence="8 9" key="1">
    <citation type="submission" date="2018-06" db="EMBL/GenBank/DDBJ databases">
        <title>Isolation of heavy metals resistant Paenibacillus silvae NC2 from Gold-Copper mine in ZiJin, China.</title>
        <authorList>
            <person name="Xu J."/>
            <person name="Mazhar H.S."/>
            <person name="Rensing C."/>
        </authorList>
    </citation>
    <scope>NUCLEOTIDE SEQUENCE [LARGE SCALE GENOMIC DNA]</scope>
    <source>
        <strain evidence="8 9">NC2</strain>
    </source>
</reference>
<name>A0A2W6P1X8_9BACL</name>
<dbReference type="RefSeq" id="WP_111273549.1">
    <property type="nucleotide sequence ID" value="NZ_QKWW01000120.1"/>
</dbReference>
<dbReference type="InterPro" id="IPR004805">
    <property type="entry name" value="DnaE2/DnaE/PolC"/>
</dbReference>
<dbReference type="SUPFAM" id="SSF89550">
    <property type="entry name" value="PHP domain-like"/>
    <property type="match status" value="1"/>
</dbReference>
<dbReference type="InterPro" id="IPR004013">
    <property type="entry name" value="PHP_dom"/>
</dbReference>
<keyword evidence="2" id="KW-0808">Transferase</keyword>
<evidence type="ECO:0000313" key="8">
    <source>
        <dbReference type="EMBL" id="PZT52196.1"/>
    </source>
</evidence>
<dbReference type="InterPro" id="IPR011708">
    <property type="entry name" value="DNA_pol3_alpha_NTPase_dom"/>
</dbReference>
<evidence type="ECO:0000256" key="1">
    <source>
        <dbReference type="ARBA" id="ARBA00012417"/>
    </source>
</evidence>
<dbReference type="InterPro" id="IPR041931">
    <property type="entry name" value="DNA_pol3_alpha_thumb_dom"/>
</dbReference>
<dbReference type="InterPro" id="IPR016195">
    <property type="entry name" value="Pol/histidinol_Pase-like"/>
</dbReference>
<evidence type="ECO:0000259" key="7">
    <source>
        <dbReference type="SMART" id="SM00481"/>
    </source>
</evidence>
<dbReference type="Pfam" id="PF14579">
    <property type="entry name" value="HHH_6"/>
    <property type="match status" value="1"/>
</dbReference>
<dbReference type="PANTHER" id="PTHR32294">
    <property type="entry name" value="DNA POLYMERASE III SUBUNIT ALPHA"/>
    <property type="match status" value="1"/>
</dbReference>
<evidence type="ECO:0000313" key="9">
    <source>
        <dbReference type="Proteomes" id="UP000249204"/>
    </source>
</evidence>
<dbReference type="Gene3D" id="1.10.150.870">
    <property type="match status" value="1"/>
</dbReference>
<dbReference type="InterPro" id="IPR029460">
    <property type="entry name" value="DNAPol_HHH"/>
</dbReference>
<keyword evidence="4" id="KW-0235">DNA replication</keyword>
<evidence type="ECO:0000256" key="6">
    <source>
        <dbReference type="ARBA" id="ARBA00049244"/>
    </source>
</evidence>
<dbReference type="GO" id="GO:0008408">
    <property type="term" value="F:3'-5' exonuclease activity"/>
    <property type="evidence" value="ECO:0007669"/>
    <property type="project" value="InterPro"/>
</dbReference>
<organism evidence="8 9">
    <name type="scientific">Paenibacillus silvae</name>
    <dbReference type="NCBI Taxonomy" id="1325358"/>
    <lineage>
        <taxon>Bacteria</taxon>
        <taxon>Bacillati</taxon>
        <taxon>Bacillota</taxon>
        <taxon>Bacilli</taxon>
        <taxon>Bacillales</taxon>
        <taxon>Paenibacillaceae</taxon>
        <taxon>Paenibacillus</taxon>
    </lineage>
</organism>
<dbReference type="Pfam" id="PF17657">
    <property type="entry name" value="DNA_pol3_finger"/>
    <property type="match status" value="1"/>
</dbReference>
<evidence type="ECO:0000256" key="4">
    <source>
        <dbReference type="ARBA" id="ARBA00022705"/>
    </source>
</evidence>
<evidence type="ECO:0000256" key="3">
    <source>
        <dbReference type="ARBA" id="ARBA00022695"/>
    </source>
</evidence>
<comment type="catalytic activity">
    <reaction evidence="6">
        <text>DNA(n) + a 2'-deoxyribonucleoside 5'-triphosphate = DNA(n+1) + diphosphate</text>
        <dbReference type="Rhea" id="RHEA:22508"/>
        <dbReference type="Rhea" id="RHEA-COMP:17339"/>
        <dbReference type="Rhea" id="RHEA-COMP:17340"/>
        <dbReference type="ChEBI" id="CHEBI:33019"/>
        <dbReference type="ChEBI" id="CHEBI:61560"/>
        <dbReference type="ChEBI" id="CHEBI:173112"/>
        <dbReference type="EC" id="2.7.7.7"/>
    </reaction>
</comment>
<dbReference type="InterPro" id="IPR003141">
    <property type="entry name" value="Pol/His_phosphatase_N"/>
</dbReference>
<gene>
    <name evidence="8" type="ORF">DN757_28560</name>
</gene>
<dbReference type="EMBL" id="QKWW01000120">
    <property type="protein sequence ID" value="PZT52196.1"/>
    <property type="molecule type" value="Genomic_DNA"/>
</dbReference>
<feature type="domain" description="Polymerase/histidinol phosphatase N-terminal" evidence="7">
    <location>
        <begin position="8"/>
        <end position="87"/>
    </location>
</feature>
<comment type="caution">
    <text evidence="8">The sequence shown here is derived from an EMBL/GenBank/DDBJ whole genome shotgun (WGS) entry which is preliminary data.</text>
</comment>
<proteinExistence type="predicted"/>
<dbReference type="Pfam" id="PF07733">
    <property type="entry name" value="DNA_pol3_alpha"/>
    <property type="match status" value="1"/>
</dbReference>
<dbReference type="Pfam" id="PF02811">
    <property type="entry name" value="PHP"/>
    <property type="match status" value="1"/>
</dbReference>
<evidence type="ECO:0000256" key="5">
    <source>
        <dbReference type="ARBA" id="ARBA00022932"/>
    </source>
</evidence>
<dbReference type="Gene3D" id="3.20.20.140">
    <property type="entry name" value="Metal-dependent hydrolases"/>
    <property type="match status" value="1"/>
</dbReference>
<keyword evidence="3" id="KW-0548">Nucleotidyltransferase</keyword>
<dbReference type="SMART" id="SM00481">
    <property type="entry name" value="POLIIIAc"/>
    <property type="match status" value="1"/>
</dbReference>
<dbReference type="Proteomes" id="UP000249204">
    <property type="component" value="Unassembled WGS sequence"/>
</dbReference>
<dbReference type="PANTHER" id="PTHR32294:SF0">
    <property type="entry name" value="DNA POLYMERASE III SUBUNIT ALPHA"/>
    <property type="match status" value="1"/>
</dbReference>
<keyword evidence="5" id="KW-0239">DNA-directed DNA polymerase</keyword>
<dbReference type="InterPro" id="IPR040982">
    <property type="entry name" value="DNA_pol3_finger"/>
</dbReference>
<dbReference type="GO" id="GO:0006260">
    <property type="term" value="P:DNA replication"/>
    <property type="evidence" value="ECO:0007669"/>
    <property type="project" value="UniProtKB-KW"/>
</dbReference>
<accession>A0A2W6P1X8</accession>
<dbReference type="Gene3D" id="1.10.10.1600">
    <property type="entry name" value="Bacterial DNA polymerase III alpha subunit, thumb domain"/>
    <property type="match status" value="1"/>
</dbReference>
<dbReference type="GO" id="GO:0003887">
    <property type="term" value="F:DNA-directed DNA polymerase activity"/>
    <property type="evidence" value="ECO:0007669"/>
    <property type="project" value="UniProtKB-KW"/>
</dbReference>
<evidence type="ECO:0000256" key="2">
    <source>
        <dbReference type="ARBA" id="ARBA00022679"/>
    </source>
</evidence>
<protein>
    <recommendedName>
        <fullName evidence="1">DNA-directed DNA polymerase</fullName>
        <ecNumber evidence="1">2.7.7.7</ecNumber>
    </recommendedName>
</protein>
<sequence>MCNQCESILLHNHTDRGSNLKLRDTTNRVEDLIQTANDMGHKGVAFTEHESISSHVKAIQATEKLKKEGKIDKNFKLILGNEIYLVDSLEEVRDNYKSGGVTKFPHFLLLAKDEIGHEQIRHMSSVAWGQSYFTGPMLRTPTVKDFLKSVIAKDPGHLIASSACLGSPHCIGLLEMKRYLEVGDSEKAKIAYQKVCDFTDWCIEVFGKEDFYLELQPAYSEEQIYCNKELLKLADKFGLEYIVTTDSHYLRPEDRIVHKAFLNAKEGEREVDAFYEATFVQNHDEINERLSYLSHDVIKRALNNTMEIGNKIEDYTILKPTVIPKIELPEFELRGLFRSIYNKYEFINKMAHAPNPQDKYIVKLIEDGFYEHLPYNTYSKTKLHEVANRIDTELGELWRISESLNQSVASYYITVREIVNVIWDDECGNSLVGPARGSAAGYLICFLLGITQINPLEYGIEMPHWRHLTSERPEFPDIDIDTEAAKRNQIFRQLKKYFGEDRVLQVCTFGTEASKSAVQTAARGLGIDSDTAMYVSGLIPFERGSNWTINECVNGDKDKERKPVTEFINEINKHENWLQVSMKIEGLINKRSIHASGVIVFNEEYYKTNAMMTAPNGTHVTQLSLEDCEAVSNMKFDLLTIEGLDKIRVSLDKLIENNLMEWQGSLRATYNKYLHPTQIDIVSPKVYELIGEDSITDLFQFSTEIGVQTVKRTKPTNLIELASANSLMRLMGTGHGKESPIDSFIRFKNDISEWYSELHKHRLNSDEIATMEKHLLKLNGVADTQESIMLLSMDEKIAGFGIKDANKLRKVIAKKKADEIEDIKNTFYSKGLELGNRSEILDYVWNVQIVRQLGYSFSILHTLAYSIIALQEANLNIDYDPIYWRTACLTVNSASVDDSSNDEDEEDHKSQSTNYGKIAAAIGNMQARGVKIGLPSINKAGFGFEPDIENNQIIFGLKGINGIGDEVVQNIIRNRPYLNFNDFIDRMYKTSEIKKSQVIQLIKAGCFEEYGTRLEIMKAFVGLLYSPKTKLNLQNLNAVIENNLIPKGMETYSKTFNFRRYVMKRVLKKEDKEKFYVLDKDSTPYYYEHFSGEGIVDYNKNFPVIKESTFKKEYDKKMEGIKEWLATDEALEMFNKKMYQNEWNTHADGPISKWEMDSLSFYYTEHELKNIDRERYGISNYGELPEDPVVVGTIESRYGSRPKFKLSTIAGTVLDKDKNKNTVTLLTVDGVVTVKYYDGAFANYNKQVSRPKLDGSKEILEKSWFTRGNKLVLHGYRRGSQFRPYRYKDSNVRHTTMLIDKIDNKGNIKVSQERIKA</sequence>
<dbReference type="EC" id="2.7.7.7" evidence="1"/>